<proteinExistence type="predicted"/>
<reference evidence="1 2" key="1">
    <citation type="submission" date="2020-07" db="EMBL/GenBank/DDBJ databases">
        <title>Genomic Encyclopedia of Type Strains, Phase IV (KMG-IV): sequencing the most valuable type-strain genomes for metagenomic binning, comparative biology and taxonomic classification.</title>
        <authorList>
            <person name="Goeker M."/>
        </authorList>
    </citation>
    <scope>NUCLEOTIDE SEQUENCE [LARGE SCALE GENOMIC DNA]</scope>
    <source>
        <strain evidence="1 2">DSM 45533</strain>
    </source>
</reference>
<name>A0A7W0CR79_9ACTN</name>
<dbReference type="EMBL" id="JACDUR010000007">
    <property type="protein sequence ID" value="MBA2895849.1"/>
    <property type="molecule type" value="Genomic_DNA"/>
</dbReference>
<dbReference type="Proteomes" id="UP000530928">
    <property type="component" value="Unassembled WGS sequence"/>
</dbReference>
<evidence type="ECO:0000313" key="1">
    <source>
        <dbReference type="EMBL" id="MBA2895849.1"/>
    </source>
</evidence>
<accession>A0A7W0CR79</accession>
<dbReference type="SUPFAM" id="SSF53474">
    <property type="entry name" value="alpha/beta-Hydrolases"/>
    <property type="match status" value="1"/>
</dbReference>
<comment type="caution">
    <text evidence="1">The sequence shown here is derived from an EMBL/GenBank/DDBJ whole genome shotgun (WGS) entry which is preliminary data.</text>
</comment>
<dbReference type="AlphaFoldDB" id="A0A7W0CR79"/>
<dbReference type="InterPro" id="IPR029058">
    <property type="entry name" value="AB_hydrolase_fold"/>
</dbReference>
<keyword evidence="2" id="KW-1185">Reference proteome</keyword>
<organism evidence="1 2">
    <name type="scientific">Nonomuraea soli</name>
    <dbReference type="NCBI Taxonomy" id="1032476"/>
    <lineage>
        <taxon>Bacteria</taxon>
        <taxon>Bacillati</taxon>
        <taxon>Actinomycetota</taxon>
        <taxon>Actinomycetes</taxon>
        <taxon>Streptosporangiales</taxon>
        <taxon>Streptosporangiaceae</taxon>
        <taxon>Nonomuraea</taxon>
    </lineage>
</organism>
<gene>
    <name evidence="1" type="ORF">HNR30_007235</name>
</gene>
<evidence type="ECO:0000313" key="2">
    <source>
        <dbReference type="Proteomes" id="UP000530928"/>
    </source>
</evidence>
<dbReference type="RefSeq" id="WP_181614536.1">
    <property type="nucleotide sequence ID" value="NZ_BAABAM010000011.1"/>
</dbReference>
<sequence>MDLRWRESAARRRIFIRISEAEDRADSFGNDLVRFIDLAIKRPVVVAGNSSGGLVATWLGGQWPVGDGEGMIEALPRVATTRRCRPGSGCRC</sequence>
<protein>
    <submittedName>
        <fullName evidence="1">Pimeloyl-ACP methyl ester carboxylesterase</fullName>
    </submittedName>
</protein>